<dbReference type="SMART" id="SM00448">
    <property type="entry name" value="REC"/>
    <property type="match status" value="1"/>
</dbReference>
<dbReference type="InterPro" id="IPR036388">
    <property type="entry name" value="WH-like_DNA-bd_sf"/>
</dbReference>
<dbReference type="SUPFAM" id="SSF52172">
    <property type="entry name" value="CheY-like"/>
    <property type="match status" value="1"/>
</dbReference>
<name>W8VWY5_9FLAO</name>
<dbReference type="GO" id="GO:0006355">
    <property type="term" value="P:regulation of DNA-templated transcription"/>
    <property type="evidence" value="ECO:0007669"/>
    <property type="project" value="InterPro"/>
</dbReference>
<accession>W8VWY5</accession>
<dbReference type="HOGENOM" id="CLU_000445_30_4_10"/>
<dbReference type="Gene3D" id="1.10.10.10">
    <property type="entry name" value="Winged helix-like DNA-binding domain superfamily/Winged helix DNA-binding domain"/>
    <property type="match status" value="1"/>
</dbReference>
<evidence type="ECO:0000256" key="4">
    <source>
        <dbReference type="ARBA" id="ARBA00023125"/>
    </source>
</evidence>
<dbReference type="AlphaFoldDB" id="W8VWY5"/>
<evidence type="ECO:0000259" key="9">
    <source>
        <dbReference type="PROSITE" id="PS51755"/>
    </source>
</evidence>
<evidence type="ECO:0000256" key="7">
    <source>
        <dbReference type="PROSITE-ProRule" id="PRU01091"/>
    </source>
</evidence>
<feature type="domain" description="OmpR/PhoB-type" evidence="9">
    <location>
        <begin position="137"/>
        <end position="231"/>
    </location>
</feature>
<dbReference type="CDD" id="cd00383">
    <property type="entry name" value="trans_reg_C"/>
    <property type="match status" value="1"/>
</dbReference>
<dbReference type="EMBL" id="AP014548">
    <property type="protein sequence ID" value="BAO55162.1"/>
    <property type="molecule type" value="Genomic_DNA"/>
</dbReference>
<dbReference type="KEGG" id="nmf:NMS_1153"/>
<evidence type="ECO:0000256" key="1">
    <source>
        <dbReference type="ARBA" id="ARBA00022553"/>
    </source>
</evidence>
<protein>
    <submittedName>
        <fullName evidence="10">Transcriptional regulatory protein, C-terminal</fullName>
    </submittedName>
</protein>
<reference evidence="10 11" key="1">
    <citation type="journal article" date="2014" name="Proc. Natl. Acad. Sci. U.S.A.">
        <title>Functional characterization of flavobacteria rhodopsins reveals a unique class of light-driven chloride pump in bacteria.</title>
        <authorList>
            <person name="Yoshizawa S."/>
            <person name="Kumagai Y."/>
            <person name="Kim H."/>
            <person name="Ogura Y."/>
            <person name="Hayashi T."/>
            <person name="Iwasaki W."/>
            <person name="DeLong E.F."/>
            <person name="Kogure K."/>
        </authorList>
    </citation>
    <scope>NUCLEOTIDE SEQUENCE [LARGE SCALE GENOMIC DNA]</scope>
    <source>
        <strain evidence="10 11">S1-08</strain>
    </source>
</reference>
<dbReference type="SMART" id="SM00862">
    <property type="entry name" value="Trans_reg_C"/>
    <property type="match status" value="1"/>
</dbReference>
<dbReference type="Proteomes" id="UP000031760">
    <property type="component" value="Chromosome"/>
</dbReference>
<feature type="domain" description="Response regulatory" evidence="8">
    <location>
        <begin position="10"/>
        <end position="126"/>
    </location>
</feature>
<dbReference type="InterPro" id="IPR011006">
    <property type="entry name" value="CheY-like_superfamily"/>
</dbReference>
<keyword evidence="2" id="KW-0902">Two-component regulatory system</keyword>
<dbReference type="Gene3D" id="3.40.50.2300">
    <property type="match status" value="1"/>
</dbReference>
<dbReference type="Pfam" id="PF00486">
    <property type="entry name" value="Trans_reg_C"/>
    <property type="match status" value="1"/>
</dbReference>
<dbReference type="PROSITE" id="PS50110">
    <property type="entry name" value="RESPONSE_REGULATORY"/>
    <property type="match status" value="1"/>
</dbReference>
<feature type="DNA-binding region" description="OmpR/PhoB-type" evidence="7">
    <location>
        <begin position="137"/>
        <end position="231"/>
    </location>
</feature>
<dbReference type="PANTHER" id="PTHR48111">
    <property type="entry name" value="REGULATOR OF RPOS"/>
    <property type="match status" value="1"/>
</dbReference>
<dbReference type="FunFam" id="3.40.50.2300:FF:000001">
    <property type="entry name" value="DNA-binding response regulator PhoB"/>
    <property type="match status" value="1"/>
</dbReference>
<evidence type="ECO:0000256" key="6">
    <source>
        <dbReference type="PROSITE-ProRule" id="PRU00169"/>
    </source>
</evidence>
<keyword evidence="1 6" id="KW-0597">Phosphoprotein</keyword>
<sequence>MHPMKESKAKILLVDDEPDILEIVSYNLKNEGYQVYTAENGEEAVKKAKKKKPDLVILDVMMPVMDGIEACEKMRKMPELDKTIITFLTARSEDYSMIAGFDAGADDYITKPIKPRVLVSKVKSLLRRNAAEKEGEDNTKKLGDLIIDRDQYKIFFKKKEIVLPRKEFELLSLLTTQPGKVYTREEILDVVWGNEVIVGGRTIDVHIRKLREKLGDKRFKTVKGVGYKYVQSK</sequence>
<feature type="modified residue" description="4-aspartylphosphate" evidence="6">
    <location>
        <position position="59"/>
    </location>
</feature>
<evidence type="ECO:0000256" key="2">
    <source>
        <dbReference type="ARBA" id="ARBA00023012"/>
    </source>
</evidence>
<evidence type="ECO:0000313" key="11">
    <source>
        <dbReference type="Proteomes" id="UP000031760"/>
    </source>
</evidence>
<keyword evidence="5" id="KW-0804">Transcription</keyword>
<evidence type="ECO:0000256" key="3">
    <source>
        <dbReference type="ARBA" id="ARBA00023015"/>
    </source>
</evidence>
<evidence type="ECO:0000313" key="10">
    <source>
        <dbReference type="EMBL" id="BAO55162.1"/>
    </source>
</evidence>
<dbReference type="Pfam" id="PF00072">
    <property type="entry name" value="Response_reg"/>
    <property type="match status" value="1"/>
</dbReference>
<dbReference type="InterPro" id="IPR001789">
    <property type="entry name" value="Sig_transdc_resp-reg_receiver"/>
</dbReference>
<keyword evidence="11" id="KW-1185">Reference proteome</keyword>
<dbReference type="PANTHER" id="PTHR48111:SF40">
    <property type="entry name" value="PHOSPHATE REGULON TRANSCRIPTIONAL REGULATORY PROTEIN PHOB"/>
    <property type="match status" value="1"/>
</dbReference>
<proteinExistence type="predicted"/>
<dbReference type="PROSITE" id="PS51755">
    <property type="entry name" value="OMPR_PHOB"/>
    <property type="match status" value="1"/>
</dbReference>
<dbReference type="GO" id="GO:0000976">
    <property type="term" value="F:transcription cis-regulatory region binding"/>
    <property type="evidence" value="ECO:0007669"/>
    <property type="project" value="TreeGrafter"/>
</dbReference>
<dbReference type="InterPro" id="IPR001867">
    <property type="entry name" value="OmpR/PhoB-type_DNA-bd"/>
</dbReference>
<organism evidence="10 11">
    <name type="scientific">Nonlabens marinus S1-08</name>
    <dbReference type="NCBI Taxonomy" id="1454201"/>
    <lineage>
        <taxon>Bacteria</taxon>
        <taxon>Pseudomonadati</taxon>
        <taxon>Bacteroidota</taxon>
        <taxon>Flavobacteriia</taxon>
        <taxon>Flavobacteriales</taxon>
        <taxon>Flavobacteriaceae</taxon>
        <taxon>Nonlabens</taxon>
    </lineage>
</organism>
<keyword evidence="3" id="KW-0805">Transcription regulation</keyword>
<keyword evidence="4 7" id="KW-0238">DNA-binding</keyword>
<gene>
    <name evidence="10" type="ORF">NMS_1153</name>
</gene>
<dbReference type="GO" id="GO:0000156">
    <property type="term" value="F:phosphorelay response regulator activity"/>
    <property type="evidence" value="ECO:0007669"/>
    <property type="project" value="TreeGrafter"/>
</dbReference>
<dbReference type="GO" id="GO:0005829">
    <property type="term" value="C:cytosol"/>
    <property type="evidence" value="ECO:0007669"/>
    <property type="project" value="TreeGrafter"/>
</dbReference>
<evidence type="ECO:0000259" key="8">
    <source>
        <dbReference type="PROSITE" id="PS50110"/>
    </source>
</evidence>
<dbReference type="GO" id="GO:0032993">
    <property type="term" value="C:protein-DNA complex"/>
    <property type="evidence" value="ECO:0007669"/>
    <property type="project" value="TreeGrafter"/>
</dbReference>
<dbReference type="STRING" id="1454201.NMS_1153"/>
<evidence type="ECO:0000256" key="5">
    <source>
        <dbReference type="ARBA" id="ARBA00023163"/>
    </source>
</evidence>
<dbReference type="InterPro" id="IPR039420">
    <property type="entry name" value="WalR-like"/>
</dbReference>